<gene>
    <name evidence="1" type="ORF">Hypma_013332</name>
</gene>
<dbReference type="Proteomes" id="UP000076154">
    <property type="component" value="Unassembled WGS sequence"/>
</dbReference>
<dbReference type="AlphaFoldDB" id="A0A369JC37"/>
<comment type="caution">
    <text evidence="1">The sequence shown here is derived from an EMBL/GenBank/DDBJ whole genome shotgun (WGS) entry which is preliminary data.</text>
</comment>
<name>A0A369JC37_HYPMA</name>
<keyword evidence="2" id="KW-1185">Reference proteome</keyword>
<protein>
    <submittedName>
        <fullName evidence="1">Uncharacterized protein</fullName>
    </submittedName>
</protein>
<organism evidence="1 2">
    <name type="scientific">Hypsizygus marmoreus</name>
    <name type="common">White beech mushroom</name>
    <name type="synonym">Agaricus marmoreus</name>
    <dbReference type="NCBI Taxonomy" id="39966"/>
    <lineage>
        <taxon>Eukaryota</taxon>
        <taxon>Fungi</taxon>
        <taxon>Dikarya</taxon>
        <taxon>Basidiomycota</taxon>
        <taxon>Agaricomycotina</taxon>
        <taxon>Agaricomycetes</taxon>
        <taxon>Agaricomycetidae</taxon>
        <taxon>Agaricales</taxon>
        <taxon>Tricholomatineae</taxon>
        <taxon>Lyophyllaceae</taxon>
        <taxon>Hypsizygus</taxon>
    </lineage>
</organism>
<evidence type="ECO:0000313" key="1">
    <source>
        <dbReference type="EMBL" id="RDB19689.1"/>
    </source>
</evidence>
<reference evidence="1" key="1">
    <citation type="submission" date="2018-04" db="EMBL/GenBank/DDBJ databases">
        <title>Whole genome sequencing of Hypsizygus marmoreus.</title>
        <authorList>
            <person name="Choi I.-G."/>
            <person name="Min B."/>
            <person name="Kim J.-G."/>
            <person name="Kim S."/>
            <person name="Oh Y.-L."/>
            <person name="Kong W.-S."/>
            <person name="Park H."/>
            <person name="Jeong J."/>
            <person name="Song E.-S."/>
        </authorList>
    </citation>
    <scope>NUCLEOTIDE SEQUENCE [LARGE SCALE GENOMIC DNA]</scope>
    <source>
        <strain evidence="1">51987-8</strain>
    </source>
</reference>
<dbReference type="InParanoid" id="A0A369JC37"/>
<evidence type="ECO:0000313" key="2">
    <source>
        <dbReference type="Proteomes" id="UP000076154"/>
    </source>
</evidence>
<accession>A0A369JC37</accession>
<dbReference type="EMBL" id="LUEZ02000077">
    <property type="protein sequence ID" value="RDB19689.1"/>
    <property type="molecule type" value="Genomic_DNA"/>
</dbReference>
<proteinExistence type="predicted"/>
<sequence length="67" mass="7690">MTIVTAPALNTAFPRLLSRLSVDSIGVSTDERHFTTFSSLWRDILIRDFWLTISWKRKAPSLTLELP</sequence>